<protein>
    <submittedName>
        <fullName evidence="6">Helix-turn-helix domain-containing protein</fullName>
    </submittedName>
</protein>
<accession>A0ABS9BDE2</accession>
<keyword evidence="4" id="KW-0472">Membrane</keyword>
<feature type="transmembrane region" description="Helical" evidence="4">
    <location>
        <begin position="30"/>
        <end position="46"/>
    </location>
</feature>
<dbReference type="PANTHER" id="PTHR43280:SF2">
    <property type="entry name" value="HTH-TYPE TRANSCRIPTIONAL REGULATOR EXSA"/>
    <property type="match status" value="1"/>
</dbReference>
<evidence type="ECO:0000256" key="2">
    <source>
        <dbReference type="ARBA" id="ARBA00023125"/>
    </source>
</evidence>
<keyword evidence="7" id="KW-1185">Reference proteome</keyword>
<proteinExistence type="predicted"/>
<reference evidence="6 7" key="1">
    <citation type="submission" date="2022-01" db="EMBL/GenBank/DDBJ databases">
        <title>Flavihumibacter sp. nov., isolated from sediment of a river.</title>
        <authorList>
            <person name="Liu H."/>
        </authorList>
    </citation>
    <scope>NUCLEOTIDE SEQUENCE [LARGE SCALE GENOMIC DNA]</scope>
    <source>
        <strain evidence="6 7">RY-1</strain>
    </source>
</reference>
<feature type="domain" description="HTH araC/xylS-type" evidence="5">
    <location>
        <begin position="265"/>
        <end position="369"/>
    </location>
</feature>
<dbReference type="SMART" id="SM00342">
    <property type="entry name" value="HTH_ARAC"/>
    <property type="match status" value="1"/>
</dbReference>
<dbReference type="Proteomes" id="UP001200145">
    <property type="component" value="Unassembled WGS sequence"/>
</dbReference>
<dbReference type="InterPro" id="IPR009057">
    <property type="entry name" value="Homeodomain-like_sf"/>
</dbReference>
<dbReference type="SUPFAM" id="SSF46689">
    <property type="entry name" value="Homeodomain-like"/>
    <property type="match status" value="1"/>
</dbReference>
<evidence type="ECO:0000313" key="7">
    <source>
        <dbReference type="Proteomes" id="UP001200145"/>
    </source>
</evidence>
<keyword evidence="1" id="KW-0805">Transcription regulation</keyword>
<keyword evidence="4" id="KW-1133">Transmembrane helix</keyword>
<dbReference type="EMBL" id="JAKEVY010000001">
    <property type="protein sequence ID" value="MCF1713305.1"/>
    <property type="molecule type" value="Genomic_DNA"/>
</dbReference>
<evidence type="ECO:0000256" key="3">
    <source>
        <dbReference type="ARBA" id="ARBA00023163"/>
    </source>
</evidence>
<dbReference type="PRINTS" id="PR00032">
    <property type="entry name" value="HTHARAC"/>
</dbReference>
<feature type="transmembrane region" description="Helical" evidence="4">
    <location>
        <begin position="132"/>
        <end position="155"/>
    </location>
</feature>
<dbReference type="InterPro" id="IPR018060">
    <property type="entry name" value="HTH_AraC"/>
</dbReference>
<feature type="transmembrane region" description="Helical" evidence="4">
    <location>
        <begin position="92"/>
        <end position="111"/>
    </location>
</feature>
<keyword evidence="2" id="KW-0238">DNA-binding</keyword>
<evidence type="ECO:0000259" key="5">
    <source>
        <dbReference type="PROSITE" id="PS01124"/>
    </source>
</evidence>
<organism evidence="6 7">
    <name type="scientific">Flavihumibacter fluminis</name>
    <dbReference type="NCBI Taxonomy" id="2909236"/>
    <lineage>
        <taxon>Bacteria</taxon>
        <taxon>Pseudomonadati</taxon>
        <taxon>Bacteroidota</taxon>
        <taxon>Chitinophagia</taxon>
        <taxon>Chitinophagales</taxon>
        <taxon>Chitinophagaceae</taxon>
        <taxon>Flavihumibacter</taxon>
    </lineage>
</organism>
<comment type="caution">
    <text evidence="6">The sequence shown here is derived from an EMBL/GenBank/DDBJ whole genome shotgun (WGS) entry which is preliminary data.</text>
</comment>
<dbReference type="InterPro" id="IPR020449">
    <property type="entry name" value="Tscrpt_reg_AraC-type_HTH"/>
</dbReference>
<dbReference type="Gene3D" id="1.10.10.60">
    <property type="entry name" value="Homeodomain-like"/>
    <property type="match status" value="2"/>
</dbReference>
<evidence type="ECO:0000256" key="4">
    <source>
        <dbReference type="SAM" id="Phobius"/>
    </source>
</evidence>
<feature type="transmembrane region" description="Helical" evidence="4">
    <location>
        <begin position="197"/>
        <end position="215"/>
    </location>
</feature>
<dbReference type="RefSeq" id="WP_234863839.1">
    <property type="nucleotide sequence ID" value="NZ_JAKEVY010000001.1"/>
</dbReference>
<gene>
    <name evidence="6" type="ORF">L0U88_01525</name>
</gene>
<keyword evidence="4" id="KW-0812">Transmembrane</keyword>
<feature type="transmembrane region" description="Helical" evidence="4">
    <location>
        <begin position="58"/>
        <end position="80"/>
    </location>
</feature>
<dbReference type="Pfam" id="PF12833">
    <property type="entry name" value="HTH_18"/>
    <property type="match status" value="1"/>
</dbReference>
<feature type="transmembrane region" description="Helical" evidence="4">
    <location>
        <begin position="175"/>
        <end position="192"/>
    </location>
</feature>
<evidence type="ECO:0000256" key="1">
    <source>
        <dbReference type="ARBA" id="ARBA00023015"/>
    </source>
</evidence>
<dbReference type="PROSITE" id="PS01124">
    <property type="entry name" value="HTH_ARAC_FAMILY_2"/>
    <property type="match status" value="1"/>
</dbReference>
<dbReference type="PANTHER" id="PTHR43280">
    <property type="entry name" value="ARAC-FAMILY TRANSCRIPTIONAL REGULATOR"/>
    <property type="match status" value="1"/>
</dbReference>
<evidence type="ECO:0000313" key="6">
    <source>
        <dbReference type="EMBL" id="MCF1713305.1"/>
    </source>
</evidence>
<name>A0ABS9BDE2_9BACT</name>
<keyword evidence="3" id="KW-0804">Transcription</keyword>
<sequence>MLAYIGIGITLLLILLMASKEEKTVADKILFVWLLLIGCHLTLYIFSIQPITKANVHWLLGTSIPFPMLHGPMLYLYTAAMTNQLPRNRNWILLHFIPALVAVLFFLPVLLRSAEGKLAFIRSGGEGYQGANLLRIVLLQVSGFVYVLWALWLLRRHKLNISQEFSYEERINLNWLRYFIYGLAAIWLIIVVTKSDYYIFGAAALFIVFLGYFGIRQVGIFTTANLYQTAPVPAIPVPVEVIENNPRRKYASSGVTGEKSREIHQRLVQLMQSAKLYTEPELSLSILADKINVHPNYLSQVINEIEGKPFFEYINSLRVEEFKRLAALPESRQFTIMSLAYDCGFNSKSSFNKNFKKATGLSPSEYLASIADKDGSV</sequence>